<dbReference type="RefSeq" id="WP_169559845.1">
    <property type="nucleotide sequence ID" value="NZ_BSNF01000001.1"/>
</dbReference>
<keyword evidence="2" id="KW-1185">Reference proteome</keyword>
<dbReference type="SUPFAM" id="SSF82171">
    <property type="entry name" value="DPP6 N-terminal domain-like"/>
    <property type="match status" value="1"/>
</dbReference>
<protein>
    <submittedName>
        <fullName evidence="1">Uncharacterized protein</fullName>
    </submittedName>
</protein>
<organism evidence="1 2">
    <name type="scientific">Sneathiella chinensis</name>
    <dbReference type="NCBI Taxonomy" id="349750"/>
    <lineage>
        <taxon>Bacteria</taxon>
        <taxon>Pseudomonadati</taxon>
        <taxon>Pseudomonadota</taxon>
        <taxon>Alphaproteobacteria</taxon>
        <taxon>Sneathiellales</taxon>
        <taxon>Sneathiellaceae</taxon>
        <taxon>Sneathiella</taxon>
    </lineage>
</organism>
<reference evidence="1" key="1">
    <citation type="journal article" date="2014" name="Int. J. Syst. Evol. Microbiol.">
        <title>Complete genome of a new Firmicutes species belonging to the dominant human colonic microbiota ('Ruminococcus bicirculans') reveals two chromosomes and a selective capacity to utilize plant glucans.</title>
        <authorList>
            <consortium name="NISC Comparative Sequencing Program"/>
            <person name="Wegmann U."/>
            <person name="Louis P."/>
            <person name="Goesmann A."/>
            <person name="Henrissat B."/>
            <person name="Duncan S.H."/>
            <person name="Flint H.J."/>
        </authorList>
    </citation>
    <scope>NUCLEOTIDE SEQUENCE</scope>
    <source>
        <strain evidence="1">NBRC 103408</strain>
    </source>
</reference>
<dbReference type="EMBL" id="BSNF01000001">
    <property type="protein sequence ID" value="GLQ05883.1"/>
    <property type="molecule type" value="Genomic_DNA"/>
</dbReference>
<accession>A0ABQ5U3S3</accession>
<comment type="caution">
    <text evidence="1">The sequence shown here is derived from an EMBL/GenBank/DDBJ whole genome shotgun (WGS) entry which is preliminary data.</text>
</comment>
<proteinExistence type="predicted"/>
<reference evidence="1" key="2">
    <citation type="submission" date="2023-01" db="EMBL/GenBank/DDBJ databases">
        <title>Draft genome sequence of Sneathiella chinensis strain NBRC 103408.</title>
        <authorList>
            <person name="Sun Q."/>
            <person name="Mori K."/>
        </authorList>
    </citation>
    <scope>NUCLEOTIDE SEQUENCE</scope>
    <source>
        <strain evidence="1">NBRC 103408</strain>
    </source>
</reference>
<gene>
    <name evidence="1" type="ORF">GCM10007924_11040</name>
</gene>
<evidence type="ECO:0000313" key="1">
    <source>
        <dbReference type="EMBL" id="GLQ05883.1"/>
    </source>
</evidence>
<dbReference type="InterPro" id="IPR015943">
    <property type="entry name" value="WD40/YVTN_repeat-like_dom_sf"/>
</dbReference>
<sequence length="426" mass="49260">MSSVNAIKHYCPIRRVGSGELHHFFGYYNKNVWDRSGRYFLSNRVPVMTQDLTGKEVAEVGYFDLQDGDTYHPIGTTTTWNWQMGCQLQWLEGEEDRQIIYNSRAENGEGTVYPDFCSTVFNVETGEERKLPLPVYVVAPNSTYALCVNYSRFQVTHRTIGYSATHQEPALPLAPADDGIHRMDIKTGESELIISLEDLRNFQPVPSMDKAIHWVTHLEINPSSSRFLFIHRWTERVEDEFCFLHRLFTMNPDGSDLRLLECTDHPIPQLMEDFDPDALGTFDYEKSEYQISHPVWKDDSAVIVWGPHKGSIHYHLYDDATGEAEVVGADCLTENGHMTYSTDGRWLLSDTYPDDQTNERFLILYDTVEGKRYNIGSFYTDPNLGKENRCDLHPRWSPDCKEVCMDSVHEHMRQRYIIDVRELVGN</sequence>
<dbReference type="Gene3D" id="2.130.10.10">
    <property type="entry name" value="YVTN repeat-like/Quinoprotein amine dehydrogenase"/>
    <property type="match status" value="1"/>
</dbReference>
<dbReference type="Proteomes" id="UP001161409">
    <property type="component" value="Unassembled WGS sequence"/>
</dbReference>
<name>A0ABQ5U3S3_9PROT</name>
<evidence type="ECO:0000313" key="2">
    <source>
        <dbReference type="Proteomes" id="UP001161409"/>
    </source>
</evidence>